<accession>A0AAU9IL08</accession>
<dbReference type="AlphaFoldDB" id="A0AAU9IL08"/>
<proteinExistence type="predicted"/>
<evidence type="ECO:0000313" key="1">
    <source>
        <dbReference type="EMBL" id="CAG9315485.1"/>
    </source>
</evidence>
<reference evidence="1" key="1">
    <citation type="submission" date="2021-09" db="EMBL/GenBank/DDBJ databases">
        <authorList>
            <consortium name="AG Swart"/>
            <person name="Singh M."/>
            <person name="Singh A."/>
            <person name="Seah K."/>
            <person name="Emmerich C."/>
        </authorList>
    </citation>
    <scope>NUCLEOTIDE SEQUENCE</scope>
    <source>
        <strain evidence="1">ATCC30299</strain>
    </source>
</reference>
<organism evidence="1 2">
    <name type="scientific">Blepharisma stoltei</name>
    <dbReference type="NCBI Taxonomy" id="1481888"/>
    <lineage>
        <taxon>Eukaryota</taxon>
        <taxon>Sar</taxon>
        <taxon>Alveolata</taxon>
        <taxon>Ciliophora</taxon>
        <taxon>Postciliodesmatophora</taxon>
        <taxon>Heterotrichea</taxon>
        <taxon>Heterotrichida</taxon>
        <taxon>Blepharismidae</taxon>
        <taxon>Blepharisma</taxon>
    </lineage>
</organism>
<dbReference type="Proteomes" id="UP001162131">
    <property type="component" value="Unassembled WGS sequence"/>
</dbReference>
<name>A0AAU9IL08_9CILI</name>
<sequence length="238" mass="27057">MHCNQILIINKSAVAKNKISRDIVKINNENLKERRENLFIVQDPKSAFDVNNYKVFERNIKYFKGKDLFVADVISQSSASQNINKNFQEWDPTCLLDDGSVFCCFQAETFIITPNNSIIPLDSSKYGPLSGLIAVNYFVYMFEGTANASLKFSQELNDWTAIAQYPVSNNRYISCAFINGAILIGGYDSPSMHGYIVSNNLYANIPITLNFTHYNSNMLQKEKKAWALTLGFEFRKYG</sequence>
<protein>
    <submittedName>
        <fullName evidence="1">Uncharacterized protein</fullName>
    </submittedName>
</protein>
<keyword evidence="2" id="KW-1185">Reference proteome</keyword>
<comment type="caution">
    <text evidence="1">The sequence shown here is derived from an EMBL/GenBank/DDBJ whole genome shotgun (WGS) entry which is preliminary data.</text>
</comment>
<evidence type="ECO:0000313" key="2">
    <source>
        <dbReference type="Proteomes" id="UP001162131"/>
    </source>
</evidence>
<dbReference type="EMBL" id="CAJZBQ010000013">
    <property type="protein sequence ID" value="CAG9315485.1"/>
    <property type="molecule type" value="Genomic_DNA"/>
</dbReference>
<gene>
    <name evidence="1" type="ORF">BSTOLATCC_MIC13253</name>
</gene>